<evidence type="ECO:0000313" key="2">
    <source>
        <dbReference type="Proteomes" id="UP001595190"/>
    </source>
</evidence>
<reference evidence="1 2" key="1">
    <citation type="submission" date="2024-09" db="EMBL/GenBank/DDBJ databases">
        <title>Description of Labrys sedimenti sp. nov., isolated from a diclofenac-degrading enrichment culture, and genome-based reclassification of Labrys portucalensis as a later heterotypic synonym of Labrys neptuniae.</title>
        <authorList>
            <person name="Tancsics A."/>
            <person name="Csepanyi A."/>
        </authorList>
    </citation>
    <scope>NUCLEOTIDE SEQUENCE [LARGE SCALE GENOMIC DNA]</scope>
    <source>
        <strain evidence="1 2">LMG 23412</strain>
    </source>
</reference>
<dbReference type="Proteomes" id="UP001595190">
    <property type="component" value="Unassembled WGS sequence"/>
</dbReference>
<dbReference type="PROSITE" id="PS51318">
    <property type="entry name" value="TAT"/>
    <property type="match status" value="1"/>
</dbReference>
<sequence>MAGSDHSTTLSFVTRRRLLLGTAVATLALPFQSKAGPSETLADVDSPDPALLAWREWKTVALRTEALCHKQQRLETTLVREIGFPRTTLRLPGSSEALEFFSPEDIEAICGSAPEMADLCAKAKTELAAHQARWDVVDAQIGYSATKQAEVEAGEREQELVEALTATPATSLAGVAGKLDMIFHEGAIWEDDTEFPQPQIRSALRDLIRIAHTLQPDFFMPGSDRENARARRPVLGT</sequence>
<evidence type="ECO:0000313" key="1">
    <source>
        <dbReference type="EMBL" id="MFC2255015.1"/>
    </source>
</evidence>
<accession>A0ABV6ZS73</accession>
<name>A0ABV6ZS73_9HYPH</name>
<organism evidence="1 2">
    <name type="scientific">Labrys neptuniae</name>
    <dbReference type="NCBI Taxonomy" id="376174"/>
    <lineage>
        <taxon>Bacteria</taxon>
        <taxon>Pseudomonadati</taxon>
        <taxon>Pseudomonadota</taxon>
        <taxon>Alphaproteobacteria</taxon>
        <taxon>Hyphomicrobiales</taxon>
        <taxon>Xanthobacteraceae</taxon>
        <taxon>Labrys</taxon>
    </lineage>
</organism>
<protein>
    <submittedName>
        <fullName evidence="1">Uncharacterized protein</fullName>
    </submittedName>
</protein>
<comment type="caution">
    <text evidence="1">The sequence shown here is derived from an EMBL/GenBank/DDBJ whole genome shotgun (WGS) entry which is preliminary data.</text>
</comment>
<proteinExistence type="predicted"/>
<gene>
    <name evidence="1" type="ORF">ACETRX_35970</name>
</gene>
<dbReference type="InterPro" id="IPR006311">
    <property type="entry name" value="TAT_signal"/>
</dbReference>
<dbReference type="EMBL" id="JBHGPK010000061">
    <property type="protein sequence ID" value="MFC2255015.1"/>
    <property type="molecule type" value="Genomic_DNA"/>
</dbReference>
<dbReference type="RefSeq" id="WP_394315594.1">
    <property type="nucleotide sequence ID" value="NZ_JBHGPK010000061.1"/>
</dbReference>